<feature type="chain" id="PRO_5002065426" evidence="1">
    <location>
        <begin position="17"/>
        <end position="78"/>
    </location>
</feature>
<feature type="signal peptide" evidence="1">
    <location>
        <begin position="1"/>
        <end position="16"/>
    </location>
</feature>
<sequence>MSIAAICLVWGGNSSGSAVCSALNKVVLGLKLEALERCLDLLDCTQQGQCCPITMPYGLMKTHFCQTRDIWRMEITFF</sequence>
<proteinExistence type="predicted"/>
<protein>
    <submittedName>
        <fullName evidence="2">Uncharacterized protein</fullName>
    </submittedName>
</protein>
<reference evidence="2" key="1">
    <citation type="submission" date="2014-09" db="EMBL/GenBank/DDBJ databases">
        <authorList>
            <person name="Magalhaes I.L.F."/>
            <person name="Oliveira U."/>
            <person name="Santos F.R."/>
            <person name="Vidigal T.H.D.A."/>
            <person name="Brescovit A.D."/>
            <person name="Santos A.J."/>
        </authorList>
    </citation>
    <scope>NUCLEOTIDE SEQUENCE</scope>
    <source>
        <tissue evidence="2">Shoot tissue taken approximately 20 cm above the soil surface</tissue>
    </source>
</reference>
<name>A0A0A9H9N1_ARUDO</name>
<dbReference type="EMBL" id="GBRH01165377">
    <property type="protein sequence ID" value="JAE32519.1"/>
    <property type="molecule type" value="Transcribed_RNA"/>
</dbReference>
<dbReference type="AlphaFoldDB" id="A0A0A9H9N1"/>
<accession>A0A0A9H9N1</accession>
<evidence type="ECO:0000313" key="2">
    <source>
        <dbReference type="EMBL" id="JAE32519.1"/>
    </source>
</evidence>
<keyword evidence="1" id="KW-0732">Signal</keyword>
<evidence type="ECO:0000256" key="1">
    <source>
        <dbReference type="SAM" id="SignalP"/>
    </source>
</evidence>
<organism evidence="2">
    <name type="scientific">Arundo donax</name>
    <name type="common">Giant reed</name>
    <name type="synonym">Donax arundinaceus</name>
    <dbReference type="NCBI Taxonomy" id="35708"/>
    <lineage>
        <taxon>Eukaryota</taxon>
        <taxon>Viridiplantae</taxon>
        <taxon>Streptophyta</taxon>
        <taxon>Embryophyta</taxon>
        <taxon>Tracheophyta</taxon>
        <taxon>Spermatophyta</taxon>
        <taxon>Magnoliopsida</taxon>
        <taxon>Liliopsida</taxon>
        <taxon>Poales</taxon>
        <taxon>Poaceae</taxon>
        <taxon>PACMAD clade</taxon>
        <taxon>Arundinoideae</taxon>
        <taxon>Arundineae</taxon>
        <taxon>Arundo</taxon>
    </lineage>
</organism>
<reference evidence="2" key="2">
    <citation type="journal article" date="2015" name="Data Brief">
        <title>Shoot transcriptome of the giant reed, Arundo donax.</title>
        <authorList>
            <person name="Barrero R.A."/>
            <person name="Guerrero F.D."/>
            <person name="Moolhuijzen P."/>
            <person name="Goolsby J.A."/>
            <person name="Tidwell J."/>
            <person name="Bellgard S.E."/>
            <person name="Bellgard M.I."/>
        </authorList>
    </citation>
    <scope>NUCLEOTIDE SEQUENCE</scope>
    <source>
        <tissue evidence="2">Shoot tissue taken approximately 20 cm above the soil surface</tissue>
    </source>
</reference>